<dbReference type="AlphaFoldDB" id="A0AAV3KA15"/>
<proteinExistence type="predicted"/>
<protein>
    <submittedName>
        <fullName evidence="2">Acyl carrier protein dehydratase</fullName>
    </submittedName>
</protein>
<dbReference type="GeneID" id="43518687"/>
<dbReference type="Gene3D" id="3.10.129.10">
    <property type="entry name" value="Hotdog Thioesterase"/>
    <property type="match status" value="1"/>
</dbReference>
<dbReference type="SUPFAM" id="SSF54637">
    <property type="entry name" value="Thioesterase/thiol ester dehydrase-isomerase"/>
    <property type="match status" value="1"/>
</dbReference>
<dbReference type="EMBL" id="AMWE01000004">
    <property type="protein sequence ID" value="ERO57603.1"/>
    <property type="molecule type" value="Genomic_DNA"/>
</dbReference>
<organism evidence="2 3">
    <name type="scientific">Dickeya solani D s0432-1</name>
    <dbReference type="NCBI Taxonomy" id="1231725"/>
    <lineage>
        <taxon>Bacteria</taxon>
        <taxon>Pseudomonadati</taxon>
        <taxon>Pseudomonadota</taxon>
        <taxon>Gammaproteobacteria</taxon>
        <taxon>Enterobacterales</taxon>
        <taxon>Pectobacteriaceae</taxon>
        <taxon>Dickeya</taxon>
    </lineage>
</organism>
<dbReference type="Pfam" id="PF22818">
    <property type="entry name" value="ApeI-like"/>
    <property type="match status" value="1"/>
</dbReference>
<dbReference type="Proteomes" id="UP000017142">
    <property type="component" value="Unassembled WGS sequence"/>
</dbReference>
<comment type="caution">
    <text evidence="2">The sequence shown here is derived from an EMBL/GenBank/DDBJ whole genome shotgun (WGS) entry which is preliminary data.</text>
</comment>
<name>A0AAV3KA15_9GAMM</name>
<feature type="domain" description="ApeI dehydratase-like" evidence="1">
    <location>
        <begin position="11"/>
        <end position="105"/>
    </location>
</feature>
<evidence type="ECO:0000259" key="1">
    <source>
        <dbReference type="Pfam" id="PF22818"/>
    </source>
</evidence>
<dbReference type="RefSeq" id="WP_022635489.1">
    <property type="nucleotide sequence ID" value="NZ_AMWE01000004.1"/>
</dbReference>
<dbReference type="InterPro" id="IPR029069">
    <property type="entry name" value="HotDog_dom_sf"/>
</dbReference>
<dbReference type="InterPro" id="IPR054545">
    <property type="entry name" value="ApeI-like"/>
</dbReference>
<evidence type="ECO:0000313" key="2">
    <source>
        <dbReference type="EMBL" id="ERO57603.1"/>
    </source>
</evidence>
<reference evidence="3" key="1">
    <citation type="journal article" date="2013" name="Diversity">
        <title>Genome Sequence of Dickeya solani, a New soft Rot Pathogen of Potato, Suggests its Emergence May Be Related to a Novel Combination of Non-Ribosomal Peptide/Polyketide Synthetase Clusters.</title>
        <authorList>
            <person name="Garlant L."/>
            <person name="Koskinen P."/>
            <person name="Rouhiainen L."/>
            <person name="Laine P."/>
            <person name="Paulin L."/>
            <person name="Auvinen P."/>
            <person name="Holm L."/>
            <person name="Pirhonen M."/>
        </authorList>
    </citation>
    <scope>NUCLEOTIDE SEQUENCE [LARGE SCALE GENOMIC DNA]</scope>
    <source>
        <strain evidence="3">D s0432-1</strain>
    </source>
</reference>
<gene>
    <name evidence="2" type="ORF">A544_4200</name>
</gene>
<sequence length="140" mass="15648">MLPVELSRACSSSQAELLLYVDAGLFWFDGHFPRQPLLPGVAQLDWALHYGREILAPGWRFLSVENIKFQHPVLPDKTLRLTLNWLEEKQQLTFSYHIVVNEQIVVNGPIVVNGQTVANGQDAPAQTGQAASSGKIRLCR</sequence>
<evidence type="ECO:0000313" key="3">
    <source>
        <dbReference type="Proteomes" id="UP000017142"/>
    </source>
</evidence>
<accession>A0AAV3KA15</accession>